<accession>A0ACB9QX49</accession>
<organism evidence="1 2">
    <name type="scientific">Melastoma candidum</name>
    <dbReference type="NCBI Taxonomy" id="119954"/>
    <lineage>
        <taxon>Eukaryota</taxon>
        <taxon>Viridiplantae</taxon>
        <taxon>Streptophyta</taxon>
        <taxon>Embryophyta</taxon>
        <taxon>Tracheophyta</taxon>
        <taxon>Spermatophyta</taxon>
        <taxon>Magnoliopsida</taxon>
        <taxon>eudicotyledons</taxon>
        <taxon>Gunneridae</taxon>
        <taxon>Pentapetalae</taxon>
        <taxon>rosids</taxon>
        <taxon>malvids</taxon>
        <taxon>Myrtales</taxon>
        <taxon>Melastomataceae</taxon>
        <taxon>Melastomatoideae</taxon>
        <taxon>Melastomateae</taxon>
        <taxon>Melastoma</taxon>
    </lineage>
</organism>
<gene>
    <name evidence="1" type="ORF">MLD38_018497</name>
</gene>
<keyword evidence="2" id="KW-1185">Reference proteome</keyword>
<protein>
    <submittedName>
        <fullName evidence="1">Uncharacterized protein</fullName>
    </submittedName>
</protein>
<dbReference type="EMBL" id="CM042884">
    <property type="protein sequence ID" value="KAI4370116.1"/>
    <property type="molecule type" value="Genomic_DNA"/>
</dbReference>
<comment type="caution">
    <text evidence="1">The sequence shown here is derived from an EMBL/GenBank/DDBJ whole genome shotgun (WGS) entry which is preliminary data.</text>
</comment>
<dbReference type="Proteomes" id="UP001057402">
    <property type="component" value="Chromosome 5"/>
</dbReference>
<proteinExistence type="predicted"/>
<name>A0ACB9QX49_9MYRT</name>
<sequence>MERNCDFFSPEMMKRLHQSFPPESVVQRNELLTLTAVLSLILTTVSSILLLLLLLFIFVFTTEHLVVAAMTEFWVSQGNKWCDFCKIYISNNPATIRNHELGQRHKDNVAKRLNDMRKDKAAKEKELKEAARAIQQIESKAQRSYQKDVASQKETRESHDIDALVGNGNEKWAYDSSSGYYHSEDTGLLYDSKSGFYYSDTLGKWVTQEEAYKSVQLSKKPKGGQPSGKVTPATQKKGLAFGPVVSGPLNTVKMAKGAALSSVAVKRKRPKEKIWGEQGQVALEKASLCLLNCGPTGSETLKNLVLGGIGSITVFDGSKVEVGDLGNNFIVNESSIGQSKVKHWSIQSKFTLAVATQLAEDSMIKLDKIYREANVMLTFARSHGLRGFVRISLKEHTVIDSKPDHFMDDLRLNNPWPELRRCSVKIGSDILSNISIYLMWSSLSKWQKNGLNFIMVNSLQQEKRRNNSRSCLRAGWFLLMKTTTKKLLMHLSNYLLQKESVRIQQIINDSSVERHSNSSDFWVMVAALKEFVSNEGGGESPLEGSIPDMTSSTEHYVNLQKIYQAKAEANFHSVEQRTRRLLKKIGRNSTSISKQTIKSFCRNARKLKISRYRPIEEEFQSPNLSELQKYLTDEDYSVAVGFYILLRAVDRFALN</sequence>
<evidence type="ECO:0000313" key="1">
    <source>
        <dbReference type="EMBL" id="KAI4370116.1"/>
    </source>
</evidence>
<reference evidence="2" key="1">
    <citation type="journal article" date="2023" name="Front. Plant Sci.">
        <title>Chromosomal-level genome assembly of Melastoma candidum provides insights into trichome evolution.</title>
        <authorList>
            <person name="Zhong Y."/>
            <person name="Wu W."/>
            <person name="Sun C."/>
            <person name="Zou P."/>
            <person name="Liu Y."/>
            <person name="Dai S."/>
            <person name="Zhou R."/>
        </authorList>
    </citation>
    <scope>NUCLEOTIDE SEQUENCE [LARGE SCALE GENOMIC DNA]</scope>
</reference>
<evidence type="ECO:0000313" key="2">
    <source>
        <dbReference type="Proteomes" id="UP001057402"/>
    </source>
</evidence>